<reference evidence="2" key="1">
    <citation type="journal article" date="2024" name="Proc. Natl. Acad. Sci. U.S.A.">
        <title>Extraordinary preservation of gene collinearity over three hundred million years revealed in homosporous lycophytes.</title>
        <authorList>
            <person name="Li C."/>
            <person name="Wickell D."/>
            <person name="Kuo L.Y."/>
            <person name="Chen X."/>
            <person name="Nie B."/>
            <person name="Liao X."/>
            <person name="Peng D."/>
            <person name="Ji J."/>
            <person name="Jenkins J."/>
            <person name="Williams M."/>
            <person name="Shu S."/>
            <person name="Plott C."/>
            <person name="Barry K."/>
            <person name="Rajasekar S."/>
            <person name="Grimwood J."/>
            <person name="Han X."/>
            <person name="Sun S."/>
            <person name="Hou Z."/>
            <person name="He W."/>
            <person name="Dai G."/>
            <person name="Sun C."/>
            <person name="Schmutz J."/>
            <person name="Leebens-Mack J.H."/>
            <person name="Li F.W."/>
            <person name="Wang L."/>
        </authorList>
    </citation>
    <scope>NUCLEOTIDE SEQUENCE [LARGE SCALE GENOMIC DNA]</scope>
    <source>
        <strain evidence="2">cv. PW_Plant_1</strain>
    </source>
</reference>
<proteinExistence type="predicted"/>
<evidence type="ECO:0000313" key="2">
    <source>
        <dbReference type="Proteomes" id="UP001162992"/>
    </source>
</evidence>
<protein>
    <submittedName>
        <fullName evidence="1">Uncharacterized protein</fullName>
    </submittedName>
</protein>
<accession>A0ACC2ESH0</accession>
<keyword evidence="2" id="KW-1185">Reference proteome</keyword>
<gene>
    <name evidence="1" type="ORF">O6H91_01G079000</name>
</gene>
<organism evidence="1 2">
    <name type="scientific">Diphasiastrum complanatum</name>
    <name type="common">Issler's clubmoss</name>
    <name type="synonym">Lycopodium complanatum</name>
    <dbReference type="NCBI Taxonomy" id="34168"/>
    <lineage>
        <taxon>Eukaryota</taxon>
        <taxon>Viridiplantae</taxon>
        <taxon>Streptophyta</taxon>
        <taxon>Embryophyta</taxon>
        <taxon>Tracheophyta</taxon>
        <taxon>Lycopodiopsida</taxon>
        <taxon>Lycopodiales</taxon>
        <taxon>Lycopodiaceae</taxon>
        <taxon>Lycopodioideae</taxon>
        <taxon>Diphasiastrum</taxon>
    </lineage>
</organism>
<name>A0ACC2ESH0_DIPCM</name>
<evidence type="ECO:0000313" key="1">
    <source>
        <dbReference type="EMBL" id="KAJ7569457.1"/>
    </source>
</evidence>
<sequence length="218" mass="23587">MVQGWFSGGPSDGGKQVPSSVLADWNSYAASQEGPSLDLEAATLLKSANDTILGAFNTVSKNVRELPGSVQTAATSFPSRKAITYFGLMLGSGIFFIFISFTMFLPVIVLMPQKFASCFTIGSILVIGSFFALKGPRIQFFHMISKERLPFTIAFVGSMAGTIYASTVMHSYVLSVIFSVIQILALLYYLISYFPGGSAGLQFLNSLLKSSIMRCFGR</sequence>
<dbReference type="Proteomes" id="UP001162992">
    <property type="component" value="Chromosome 1"/>
</dbReference>
<comment type="caution">
    <text evidence="1">The sequence shown here is derived from an EMBL/GenBank/DDBJ whole genome shotgun (WGS) entry which is preliminary data.</text>
</comment>
<dbReference type="EMBL" id="CM055092">
    <property type="protein sequence ID" value="KAJ7569457.1"/>
    <property type="molecule type" value="Genomic_DNA"/>
</dbReference>